<proteinExistence type="inferred from homology"/>
<organism evidence="2 3">
    <name type="scientific">Pseudodesulfovibrio portus</name>
    <dbReference type="NCBI Taxonomy" id="231439"/>
    <lineage>
        <taxon>Bacteria</taxon>
        <taxon>Pseudomonadati</taxon>
        <taxon>Thermodesulfobacteriota</taxon>
        <taxon>Desulfovibrionia</taxon>
        <taxon>Desulfovibrionales</taxon>
        <taxon>Desulfovibrionaceae</taxon>
    </lineage>
</organism>
<accession>A0ABN6RW96</accession>
<dbReference type="EMBL" id="AP026708">
    <property type="protein sequence ID" value="BDQ34247.1"/>
    <property type="molecule type" value="Genomic_DNA"/>
</dbReference>
<sequence>MKRIFSIIILMICLTGCGNDGLGGDESSDQSVPGSGLVEKAEASIPDVEPPAVQPPGSKETFVARSAARRSVLTGFTRARNSMTLVSEESGRVQSVNADVGDTLGQDGVFARLDTTFIKLDLATNRTDQQRLKSDLDYSRKEMERYQALVKTKTAAQSTLDSNVRAHQSALQQLRAKQVEERVLMERLKRFTLTGPTGWKVVTRYIEPGEWITTGEKVAELGRFDVLLVPFALSSQEYGALKEMGDVVPLRLADMGKTIQAKVARVSPGFDEETRKINVDLEISRGDFQFRGGLRTELTIDLPDPGGAVVVPGSALIKAYEEHFLMTPDGKRVRVVLLGIADNDMRRVTAEDVHPGDTFLLKP</sequence>
<dbReference type="PANTHER" id="PTHR30469">
    <property type="entry name" value="MULTIDRUG RESISTANCE PROTEIN MDTA"/>
    <property type="match status" value="1"/>
</dbReference>
<dbReference type="Gene3D" id="1.10.287.470">
    <property type="entry name" value="Helix hairpin bin"/>
    <property type="match status" value="1"/>
</dbReference>
<dbReference type="Gene3D" id="2.40.50.100">
    <property type="match status" value="1"/>
</dbReference>
<evidence type="ECO:0000313" key="2">
    <source>
        <dbReference type="EMBL" id="BDQ34247.1"/>
    </source>
</evidence>
<dbReference type="RefSeq" id="WP_264981146.1">
    <property type="nucleotide sequence ID" value="NZ_AP026708.1"/>
</dbReference>
<evidence type="ECO:0000313" key="3">
    <source>
        <dbReference type="Proteomes" id="UP001061361"/>
    </source>
</evidence>
<dbReference type="SUPFAM" id="SSF111369">
    <property type="entry name" value="HlyD-like secretion proteins"/>
    <property type="match status" value="1"/>
</dbReference>
<keyword evidence="3" id="KW-1185">Reference proteome</keyword>
<name>A0ABN6RW96_9BACT</name>
<evidence type="ECO:0008006" key="4">
    <source>
        <dbReference type="Google" id="ProtNLM"/>
    </source>
</evidence>
<dbReference type="Proteomes" id="UP001061361">
    <property type="component" value="Chromosome"/>
</dbReference>
<protein>
    <recommendedName>
        <fullName evidence="4">RND efflux pump membrane fusion protein barrel-sandwich domain-containing protein</fullName>
    </recommendedName>
</protein>
<dbReference type="Gene3D" id="2.40.30.170">
    <property type="match status" value="1"/>
</dbReference>
<dbReference type="NCBIfam" id="TIGR01730">
    <property type="entry name" value="RND_mfp"/>
    <property type="match status" value="1"/>
</dbReference>
<reference evidence="2" key="1">
    <citation type="submission" date="2022-08" db="EMBL/GenBank/DDBJ databases">
        <title>Genome Sequence of the sulphate-reducing bacterium, Pseudodesulfovibrio portus JCM14722.</title>
        <authorList>
            <person name="Kondo R."/>
            <person name="Kataoka T."/>
        </authorList>
    </citation>
    <scope>NUCLEOTIDE SEQUENCE</scope>
    <source>
        <strain evidence="2">JCM 14722</strain>
    </source>
</reference>
<dbReference type="InterPro" id="IPR006143">
    <property type="entry name" value="RND_pump_MFP"/>
</dbReference>
<evidence type="ECO:0000256" key="1">
    <source>
        <dbReference type="ARBA" id="ARBA00009477"/>
    </source>
</evidence>
<comment type="similarity">
    <text evidence="1">Belongs to the membrane fusion protein (MFP) (TC 8.A.1) family.</text>
</comment>
<dbReference type="PANTHER" id="PTHR30469:SF15">
    <property type="entry name" value="HLYD FAMILY OF SECRETION PROTEINS"/>
    <property type="match status" value="1"/>
</dbReference>
<gene>
    <name evidence="2" type="ORF">JCM14722_17890</name>
</gene>